<dbReference type="AlphaFoldDB" id="A0AAU7VP43"/>
<feature type="transmembrane region" description="Helical" evidence="1">
    <location>
        <begin position="12"/>
        <end position="32"/>
    </location>
</feature>
<keyword evidence="1" id="KW-1133">Transmembrane helix</keyword>
<dbReference type="RefSeq" id="WP_350344421.1">
    <property type="nucleotide sequence ID" value="NZ_CP158367.1"/>
</dbReference>
<evidence type="ECO:0008006" key="3">
    <source>
        <dbReference type="Google" id="ProtNLM"/>
    </source>
</evidence>
<gene>
    <name evidence="2" type="ORF">PRVXT_000834</name>
</gene>
<sequence>MIHKGKLVKFYVAIVGLLVLLTILIVSFLYLLPASSPELDTETDNVAASSFNKDLDVVVVQQCEQCGEYNDEEKEEDLRGKFGGTSLKDFNDVFEEKYPHLTAKQVTKNKILIMKDQDKKVCDKCMEYNYLRIESSNLIFYKGHPKLGEEKERLEDIVNFVGTNEQLEQLSKGIPLNNSHKLYMGVFRGKLALFYDKPVHDQPLIQFLDLEVRADAIDMLESEERVESLYDLINILENYAS</sequence>
<reference evidence="2" key="2">
    <citation type="submission" date="2024-06" db="EMBL/GenBank/DDBJ databases">
        <authorList>
            <person name="Petrova K.O."/>
            <person name="Toshchakov S.V."/>
            <person name="Boltjanskaja Y.V."/>
            <person name="Kevbrin V."/>
        </authorList>
    </citation>
    <scope>NUCLEOTIDE SEQUENCE</scope>
    <source>
        <strain evidence="2">Z-910T</strain>
    </source>
</reference>
<proteinExistence type="predicted"/>
<accession>A0AAU7VP43</accession>
<evidence type="ECO:0000256" key="1">
    <source>
        <dbReference type="SAM" id="Phobius"/>
    </source>
</evidence>
<organism evidence="2">
    <name type="scientific">Proteinivorax tanatarense</name>
    <dbReference type="NCBI Taxonomy" id="1260629"/>
    <lineage>
        <taxon>Bacteria</taxon>
        <taxon>Bacillati</taxon>
        <taxon>Bacillota</taxon>
        <taxon>Clostridia</taxon>
        <taxon>Eubacteriales</taxon>
        <taxon>Proteinivoracaceae</taxon>
        <taxon>Proteinivorax</taxon>
    </lineage>
</organism>
<keyword evidence="1" id="KW-0812">Transmembrane</keyword>
<keyword evidence="1" id="KW-0472">Membrane</keyword>
<name>A0AAU7VP43_9FIRM</name>
<evidence type="ECO:0000313" key="2">
    <source>
        <dbReference type="EMBL" id="XBX75681.1"/>
    </source>
</evidence>
<dbReference type="EMBL" id="CP158367">
    <property type="protein sequence ID" value="XBX75681.1"/>
    <property type="molecule type" value="Genomic_DNA"/>
</dbReference>
<reference evidence="2" key="1">
    <citation type="journal article" date="2013" name="Extremophiles">
        <title>Proteinivorax tanatarense gen. nov., sp. nov., an anaerobic, haloalkaliphilic, proteolytic bacterium isolated from a decaying algal bloom, and proposal of Proteinivoraceae fam. nov.</title>
        <authorList>
            <person name="Kevbrin V."/>
            <person name="Boltyanskaya Y."/>
            <person name="Zhilina T."/>
            <person name="Kolganova T."/>
            <person name="Lavrentjeva E."/>
            <person name="Kuznetsov B."/>
        </authorList>
    </citation>
    <scope>NUCLEOTIDE SEQUENCE</scope>
    <source>
        <strain evidence="2">Z-910T</strain>
    </source>
</reference>
<protein>
    <recommendedName>
        <fullName evidence="3">Bypass of forespore C C-terminal domain-containing protein</fullName>
    </recommendedName>
</protein>